<name>A0ABQ3PIJ7_9ACTN</name>
<dbReference type="EMBL" id="BNDW01000068">
    <property type="protein sequence ID" value="GHI24836.1"/>
    <property type="molecule type" value="Genomic_DNA"/>
</dbReference>
<sequence>MLALSRVICSSRKVRGGAYDTEREARKGSGKAVGPVNALVSFASVGCAAGRIRERSDGAPPCSRARTAPEARGTRDEPGPFRERGRAR</sequence>
<evidence type="ECO:0000256" key="1">
    <source>
        <dbReference type="SAM" id="MobiDB-lite"/>
    </source>
</evidence>
<proteinExistence type="predicted"/>
<reference evidence="2" key="1">
    <citation type="submission" date="2024-05" db="EMBL/GenBank/DDBJ databases">
        <title>Whole genome shotgun sequence of Streptomyces hydrogenans NBRC 13475.</title>
        <authorList>
            <person name="Komaki H."/>
            <person name="Tamura T."/>
        </authorList>
    </citation>
    <scope>NUCLEOTIDE SEQUENCE</scope>
    <source>
        <strain evidence="2">NBRC 13475</strain>
    </source>
</reference>
<protein>
    <submittedName>
        <fullName evidence="2">Uncharacterized protein</fullName>
    </submittedName>
</protein>
<feature type="compositionally biased region" description="Basic and acidic residues" evidence="1">
    <location>
        <begin position="67"/>
        <end position="88"/>
    </location>
</feature>
<comment type="caution">
    <text evidence="2">The sequence shown here is derived from an EMBL/GenBank/DDBJ whole genome shotgun (WGS) entry which is preliminary data.</text>
</comment>
<evidence type="ECO:0000313" key="2">
    <source>
        <dbReference type="EMBL" id="GHI24836.1"/>
    </source>
</evidence>
<accession>A0ABQ3PIJ7</accession>
<feature type="region of interest" description="Disordered" evidence="1">
    <location>
        <begin position="53"/>
        <end position="88"/>
    </location>
</feature>
<dbReference type="Proteomes" id="UP001052739">
    <property type="component" value="Unassembled WGS sequence"/>
</dbReference>
<gene>
    <name evidence="2" type="ORF">Shyd_62070</name>
</gene>
<evidence type="ECO:0000313" key="3">
    <source>
        <dbReference type="Proteomes" id="UP001052739"/>
    </source>
</evidence>
<keyword evidence="3" id="KW-1185">Reference proteome</keyword>
<organism evidence="2 3">
    <name type="scientific">Streptomyces hydrogenans</name>
    <dbReference type="NCBI Taxonomy" id="1873719"/>
    <lineage>
        <taxon>Bacteria</taxon>
        <taxon>Bacillati</taxon>
        <taxon>Actinomycetota</taxon>
        <taxon>Actinomycetes</taxon>
        <taxon>Kitasatosporales</taxon>
        <taxon>Streptomycetaceae</taxon>
        <taxon>Streptomyces</taxon>
    </lineage>
</organism>